<keyword evidence="1" id="KW-0732">Signal</keyword>
<reference evidence="2 3" key="1">
    <citation type="submission" date="2020-02" db="EMBL/GenBank/DDBJ databases">
        <authorList>
            <person name="Babadi Z.K."/>
            <person name="Risdian C."/>
            <person name="Ebrahimipour G.H."/>
            <person name="Wink J."/>
        </authorList>
    </citation>
    <scope>NUCLEOTIDE SEQUENCE [LARGE SCALE GENOMIC DNA]</scope>
    <source>
        <strain evidence="2 3">ZKHCc1 1396</strain>
    </source>
</reference>
<proteinExistence type="predicted"/>
<keyword evidence="3" id="KW-1185">Reference proteome</keyword>
<evidence type="ECO:0000313" key="3">
    <source>
        <dbReference type="Proteomes" id="UP001516472"/>
    </source>
</evidence>
<dbReference type="RefSeq" id="WP_193346274.1">
    <property type="nucleotide sequence ID" value="NZ_CBCSIP010000219.1"/>
</dbReference>
<accession>A0ABR9PG15</accession>
<protein>
    <submittedName>
        <fullName evidence="2">Uncharacterized protein</fullName>
    </submittedName>
</protein>
<gene>
    <name evidence="2" type="ORF">G4177_01545</name>
</gene>
<feature type="signal peptide" evidence="1">
    <location>
        <begin position="1"/>
        <end position="20"/>
    </location>
</feature>
<sequence>MAMTRPLAVLLSLCCATAMAEAPKKPAPPPKPRAAVSCASAPLFQRYARLGWVEALPDGRVRLSVALDAHGADCGTGDCYFTTVKALFRFSGDGGCRVQDVDVWSQEEVHCELKDRPQEPPGKPRQEVFVPKGATNLSDPKLTKLTLRTRKGDRAFVILQENLFLFEDVKPGAPLHTTLPSDDDDESECCWGASIASSHFLPLYEDGK</sequence>
<evidence type="ECO:0000256" key="1">
    <source>
        <dbReference type="SAM" id="SignalP"/>
    </source>
</evidence>
<evidence type="ECO:0000313" key="2">
    <source>
        <dbReference type="EMBL" id="MBE4746855.1"/>
    </source>
</evidence>
<name>A0ABR9PG15_9BACT</name>
<dbReference type="Proteomes" id="UP001516472">
    <property type="component" value="Unassembled WGS sequence"/>
</dbReference>
<organism evidence="2 3">
    <name type="scientific">Corallococcus soli</name>
    <dbReference type="NCBI Taxonomy" id="2710757"/>
    <lineage>
        <taxon>Bacteria</taxon>
        <taxon>Pseudomonadati</taxon>
        <taxon>Myxococcota</taxon>
        <taxon>Myxococcia</taxon>
        <taxon>Myxococcales</taxon>
        <taxon>Cystobacterineae</taxon>
        <taxon>Myxococcaceae</taxon>
        <taxon>Corallococcus</taxon>
    </lineage>
</organism>
<feature type="chain" id="PRO_5046508369" evidence="1">
    <location>
        <begin position="21"/>
        <end position="208"/>
    </location>
</feature>
<dbReference type="EMBL" id="JAAIYO010000001">
    <property type="protein sequence ID" value="MBE4746855.1"/>
    <property type="molecule type" value="Genomic_DNA"/>
</dbReference>
<comment type="caution">
    <text evidence="2">The sequence shown here is derived from an EMBL/GenBank/DDBJ whole genome shotgun (WGS) entry which is preliminary data.</text>
</comment>